<evidence type="ECO:0000256" key="1">
    <source>
        <dbReference type="ARBA" id="ARBA00001947"/>
    </source>
</evidence>
<name>A0A1M7CBP3_9BACT</name>
<organism evidence="10 11">
    <name type="scientific">Chitinophaga jiangningensis</name>
    <dbReference type="NCBI Taxonomy" id="1419482"/>
    <lineage>
        <taxon>Bacteria</taxon>
        <taxon>Pseudomonadati</taxon>
        <taxon>Bacteroidota</taxon>
        <taxon>Chitinophagia</taxon>
        <taxon>Chitinophagales</taxon>
        <taxon>Chitinophagaceae</taxon>
        <taxon>Chitinophaga</taxon>
    </lineage>
</organism>
<feature type="domain" description="Peptidase M14" evidence="9">
    <location>
        <begin position="34"/>
        <end position="362"/>
    </location>
</feature>
<dbReference type="PANTHER" id="PTHR11705:SF143">
    <property type="entry name" value="SLL0236 PROTEIN"/>
    <property type="match status" value="1"/>
</dbReference>
<dbReference type="SMART" id="SM00631">
    <property type="entry name" value="Zn_pept"/>
    <property type="match status" value="1"/>
</dbReference>
<dbReference type="GO" id="GO:0008270">
    <property type="term" value="F:zinc ion binding"/>
    <property type="evidence" value="ECO:0007669"/>
    <property type="project" value="InterPro"/>
</dbReference>
<evidence type="ECO:0000256" key="8">
    <source>
        <dbReference type="SAM" id="SignalP"/>
    </source>
</evidence>
<gene>
    <name evidence="10" type="ORF">SAMN05444266_104259</name>
</gene>
<protein>
    <submittedName>
        <fullName evidence="10">Zinc carboxypeptidase</fullName>
    </submittedName>
</protein>
<proteinExistence type="inferred from homology"/>
<dbReference type="Pfam" id="PF00246">
    <property type="entry name" value="Peptidase_M14"/>
    <property type="match status" value="1"/>
</dbReference>
<evidence type="ECO:0000256" key="4">
    <source>
        <dbReference type="ARBA" id="ARBA00022801"/>
    </source>
</evidence>
<evidence type="ECO:0000256" key="5">
    <source>
        <dbReference type="ARBA" id="ARBA00022833"/>
    </source>
</evidence>
<dbReference type="SUPFAM" id="SSF52317">
    <property type="entry name" value="Class I glutamine amidotransferase-like"/>
    <property type="match status" value="1"/>
</dbReference>
<dbReference type="PANTHER" id="PTHR11705">
    <property type="entry name" value="PROTEASE FAMILY M14 CARBOXYPEPTIDASE A,B"/>
    <property type="match status" value="1"/>
</dbReference>
<dbReference type="Proteomes" id="UP000184420">
    <property type="component" value="Unassembled WGS sequence"/>
</dbReference>
<feature type="chain" id="PRO_5012861856" evidence="8">
    <location>
        <begin position="22"/>
        <end position="839"/>
    </location>
</feature>
<dbReference type="PROSITE" id="PS52035">
    <property type="entry name" value="PEPTIDASE_M14"/>
    <property type="match status" value="1"/>
</dbReference>
<evidence type="ECO:0000313" key="10">
    <source>
        <dbReference type="EMBL" id="SHL64319.1"/>
    </source>
</evidence>
<keyword evidence="11" id="KW-1185">Reference proteome</keyword>
<reference evidence="10 11" key="1">
    <citation type="submission" date="2016-11" db="EMBL/GenBank/DDBJ databases">
        <authorList>
            <person name="Jaros S."/>
            <person name="Januszkiewicz K."/>
            <person name="Wedrychowicz H."/>
        </authorList>
    </citation>
    <scope>NUCLEOTIDE SEQUENCE [LARGE SCALE GENOMIC DNA]</scope>
    <source>
        <strain evidence="10 11">DSM 27406</strain>
    </source>
</reference>
<dbReference type="InterPro" id="IPR000834">
    <property type="entry name" value="Peptidase_M14"/>
</dbReference>
<evidence type="ECO:0000256" key="3">
    <source>
        <dbReference type="ARBA" id="ARBA00022670"/>
    </source>
</evidence>
<dbReference type="InterPro" id="IPR029062">
    <property type="entry name" value="Class_I_gatase-like"/>
</dbReference>
<feature type="signal peptide" evidence="8">
    <location>
        <begin position="1"/>
        <end position="21"/>
    </location>
</feature>
<sequence length="839" mass="94504">MRKYILLLLSLASVLTGWAQAPTPAAFLGYRLGSQFTPSYRVVDYFKAVAASVPNVKVEQYGSTYEGRPLITATIASAENFAKLEQIRQQSYDLSFAKGSQAAGQPVIVWLSYNVHGNEAVSSEAAMKTLYELVNNGNAQTQQWLKNVVVIMDPCLNPDGRDRYVNFYNATRNRRPSVDVYAREHNEPWPGGRPNHYYFDLNRDWAWQSQQESQQRLTKYNQWMPQVHVDFHEQEINAPYYFAPAAEPFHDAITPWQRELQQMIGKNNAKYFDKEGWLYFTKERFDLFYPSYGDTYPMYNGALGMTFEQGGSGRAGIAVLKNDGDTLTLSDRIDHHFTTGMSTIEVAADNAEKIMQEYARFFKDAKSNPQGAYKAYVVKAAGNPEKLNTLADLLRKNQISFGYGASVSTAAGFNYYNGKTENFTIDKEDLVINAYQPRSTMLRVLFEPVSKLSDSLTYDITAWALPYAYGLPTYALKQAVTAASDSPYIKNNKPLAAQMPYAYLAQWNSVRDAKFLAQLLQHNVKVRFSETSFSASGKAFPAGTLIVTRNGNASAIKDFDNFITTQANKFRIQLDAVSSGFVEKGMDFGSDKIRFIKPPKVVMLAGDNVSSLAIGEVWHYMEQQLDYPVTIVQESNADDIKWQEVDVLILPNGEYRSLSDKPMAETIKNWVKKGGKLIAMEYAAAQVAALDWGIKVKKDEEDKDAGPDAPDYTDLKAYANRERESVKQFIPGAIYRVDLDTTHPLAFGYSPRYYTLKIDSRLYEFISSDGWNVGVIKKDNYLSGFVGAETRKRIKDGVIFGVKEMGSGQVVLMADNPLFRSFWENGKLLFANAVFFVGE</sequence>
<evidence type="ECO:0000256" key="2">
    <source>
        <dbReference type="ARBA" id="ARBA00005988"/>
    </source>
</evidence>
<dbReference type="Gene3D" id="3.40.630.10">
    <property type="entry name" value="Zn peptidases"/>
    <property type="match status" value="1"/>
</dbReference>
<dbReference type="Gene3D" id="3.40.50.880">
    <property type="match status" value="1"/>
</dbReference>
<dbReference type="OrthoDB" id="9758209at2"/>
<accession>A0A1M7CBP3</accession>
<dbReference type="CDD" id="cd06238">
    <property type="entry name" value="M14-like"/>
    <property type="match status" value="1"/>
</dbReference>
<dbReference type="GO" id="GO:0005615">
    <property type="term" value="C:extracellular space"/>
    <property type="evidence" value="ECO:0007669"/>
    <property type="project" value="TreeGrafter"/>
</dbReference>
<keyword evidence="4" id="KW-0378">Hydrolase</keyword>
<keyword evidence="6" id="KW-0482">Metalloprotease</keyword>
<evidence type="ECO:0000256" key="6">
    <source>
        <dbReference type="ARBA" id="ARBA00023049"/>
    </source>
</evidence>
<dbReference type="GO" id="GO:0006508">
    <property type="term" value="P:proteolysis"/>
    <property type="evidence" value="ECO:0007669"/>
    <property type="project" value="UniProtKB-KW"/>
</dbReference>
<dbReference type="GO" id="GO:0004181">
    <property type="term" value="F:metallocarboxypeptidase activity"/>
    <property type="evidence" value="ECO:0007669"/>
    <property type="project" value="InterPro"/>
</dbReference>
<dbReference type="RefSeq" id="WP_073080899.1">
    <property type="nucleotide sequence ID" value="NZ_FRBL01000004.1"/>
</dbReference>
<dbReference type="EMBL" id="FRBL01000004">
    <property type="protein sequence ID" value="SHL64319.1"/>
    <property type="molecule type" value="Genomic_DNA"/>
</dbReference>
<evidence type="ECO:0000256" key="7">
    <source>
        <dbReference type="PROSITE-ProRule" id="PRU01379"/>
    </source>
</evidence>
<comment type="cofactor">
    <cofactor evidence="1">
        <name>Zn(2+)</name>
        <dbReference type="ChEBI" id="CHEBI:29105"/>
    </cofactor>
</comment>
<keyword evidence="8" id="KW-0732">Signal</keyword>
<evidence type="ECO:0000313" key="11">
    <source>
        <dbReference type="Proteomes" id="UP000184420"/>
    </source>
</evidence>
<keyword evidence="10" id="KW-0121">Carboxypeptidase</keyword>
<dbReference type="AlphaFoldDB" id="A0A1M7CBP3"/>
<keyword evidence="5" id="KW-0862">Zinc</keyword>
<dbReference type="SUPFAM" id="SSF53187">
    <property type="entry name" value="Zn-dependent exopeptidases"/>
    <property type="match status" value="1"/>
</dbReference>
<evidence type="ECO:0000259" key="9">
    <source>
        <dbReference type="PROSITE" id="PS52035"/>
    </source>
</evidence>
<dbReference type="STRING" id="1419482.SAMN05444266_104259"/>
<keyword evidence="3" id="KW-0645">Protease</keyword>
<comment type="caution">
    <text evidence="7">Lacks conserved residue(s) required for the propagation of feature annotation.</text>
</comment>
<comment type="similarity">
    <text evidence="2 7">Belongs to the peptidase M14 family.</text>
</comment>